<dbReference type="Proteomes" id="UP000499080">
    <property type="component" value="Unassembled WGS sequence"/>
</dbReference>
<accession>A0A4Y2HF88</accession>
<name>A0A4Y2HF88_ARAVE</name>
<reference evidence="1 2" key="1">
    <citation type="journal article" date="2019" name="Sci. Rep.">
        <title>Orb-weaving spider Araneus ventricosus genome elucidates the spidroin gene catalogue.</title>
        <authorList>
            <person name="Kono N."/>
            <person name="Nakamura H."/>
            <person name="Ohtoshi R."/>
            <person name="Moran D.A.P."/>
            <person name="Shinohara A."/>
            <person name="Yoshida Y."/>
            <person name="Fujiwara M."/>
            <person name="Mori M."/>
            <person name="Tomita M."/>
            <person name="Arakawa K."/>
        </authorList>
    </citation>
    <scope>NUCLEOTIDE SEQUENCE [LARGE SCALE GENOMIC DNA]</scope>
</reference>
<organism evidence="1 2">
    <name type="scientific">Araneus ventricosus</name>
    <name type="common">Orbweaver spider</name>
    <name type="synonym">Epeira ventricosa</name>
    <dbReference type="NCBI Taxonomy" id="182803"/>
    <lineage>
        <taxon>Eukaryota</taxon>
        <taxon>Metazoa</taxon>
        <taxon>Ecdysozoa</taxon>
        <taxon>Arthropoda</taxon>
        <taxon>Chelicerata</taxon>
        <taxon>Arachnida</taxon>
        <taxon>Araneae</taxon>
        <taxon>Araneomorphae</taxon>
        <taxon>Entelegynae</taxon>
        <taxon>Araneoidea</taxon>
        <taxon>Araneidae</taxon>
        <taxon>Araneus</taxon>
    </lineage>
</organism>
<comment type="caution">
    <text evidence="1">The sequence shown here is derived from an EMBL/GenBank/DDBJ whole genome shotgun (WGS) entry which is preliminary data.</text>
</comment>
<sequence>MSEQRGFCGSVYWKEEKNTAHKYTKCCLVGKVQLPAFPDVPELFKAMLTENSPSLRWERKLNHYLELDHTVTVYMVKCTTEIPSVCK</sequence>
<dbReference type="OrthoDB" id="6279530at2759"/>
<protein>
    <submittedName>
        <fullName evidence="1">Uncharacterized protein</fullName>
    </submittedName>
</protein>
<evidence type="ECO:0000313" key="2">
    <source>
        <dbReference type="Proteomes" id="UP000499080"/>
    </source>
</evidence>
<gene>
    <name evidence="1" type="ORF">AVEN_17548_1</name>
</gene>
<proteinExistence type="predicted"/>
<evidence type="ECO:0000313" key="1">
    <source>
        <dbReference type="EMBL" id="GBM63962.1"/>
    </source>
</evidence>
<dbReference type="AlphaFoldDB" id="A0A4Y2HF88"/>
<keyword evidence="2" id="KW-1185">Reference proteome</keyword>
<dbReference type="EMBL" id="BGPR01001900">
    <property type="protein sequence ID" value="GBM63962.1"/>
    <property type="molecule type" value="Genomic_DNA"/>
</dbReference>